<reference evidence="7 8" key="1">
    <citation type="submission" date="2017-12" db="EMBL/GenBank/DDBJ databases">
        <title>Phylogenetic diversity of female urinary microbiome.</title>
        <authorList>
            <person name="Thomas-White K."/>
            <person name="Wolfe A.J."/>
        </authorList>
    </citation>
    <scope>NUCLEOTIDE SEQUENCE [LARGE SCALE GENOMIC DNA]</scope>
    <source>
        <strain evidence="7 8">UMB0112</strain>
    </source>
</reference>
<keyword evidence="4 6" id="KW-0067">ATP-binding</keyword>
<comment type="caution">
    <text evidence="7">The sequence shown here is derived from an EMBL/GenBank/DDBJ whole genome shotgun (WGS) entry which is preliminary data.</text>
</comment>
<dbReference type="GO" id="GO:0004140">
    <property type="term" value="F:dephospho-CoA kinase activity"/>
    <property type="evidence" value="ECO:0007669"/>
    <property type="project" value="UniProtKB-UniRule"/>
</dbReference>
<comment type="catalytic activity">
    <reaction evidence="6">
        <text>3'-dephospho-CoA + ATP = ADP + CoA + H(+)</text>
        <dbReference type="Rhea" id="RHEA:18245"/>
        <dbReference type="ChEBI" id="CHEBI:15378"/>
        <dbReference type="ChEBI" id="CHEBI:30616"/>
        <dbReference type="ChEBI" id="CHEBI:57287"/>
        <dbReference type="ChEBI" id="CHEBI:57328"/>
        <dbReference type="ChEBI" id="CHEBI:456216"/>
        <dbReference type="EC" id="2.7.1.24"/>
    </reaction>
</comment>
<evidence type="ECO:0000256" key="3">
    <source>
        <dbReference type="ARBA" id="ARBA00022741"/>
    </source>
</evidence>
<keyword evidence="3 6" id="KW-0547">Nucleotide-binding</keyword>
<dbReference type="PANTHER" id="PTHR10695">
    <property type="entry name" value="DEPHOSPHO-COA KINASE-RELATED"/>
    <property type="match status" value="1"/>
</dbReference>
<dbReference type="GO" id="GO:0005524">
    <property type="term" value="F:ATP binding"/>
    <property type="evidence" value="ECO:0007669"/>
    <property type="project" value="UniProtKB-UniRule"/>
</dbReference>
<keyword evidence="2 6" id="KW-0808">Transferase</keyword>
<dbReference type="EC" id="2.7.1.24" evidence="6"/>
<dbReference type="Pfam" id="PF01121">
    <property type="entry name" value="CoaE"/>
    <property type="match status" value="1"/>
</dbReference>
<dbReference type="RefSeq" id="WP_024962069.1">
    <property type="nucleotide sequence ID" value="NZ_CABMOL010000008.1"/>
</dbReference>
<gene>
    <name evidence="6" type="primary">coaE</name>
    <name evidence="7" type="ORF">CYJ41_04795</name>
</gene>
<accession>A0A2I1N9X5</accession>
<evidence type="ECO:0000256" key="2">
    <source>
        <dbReference type="ARBA" id="ARBA00022679"/>
    </source>
</evidence>
<evidence type="ECO:0000313" key="7">
    <source>
        <dbReference type="EMBL" id="PKZ29159.1"/>
    </source>
</evidence>
<evidence type="ECO:0000256" key="4">
    <source>
        <dbReference type="ARBA" id="ARBA00022840"/>
    </source>
</evidence>
<comment type="pathway">
    <text evidence="6">Cofactor biosynthesis; coenzyme A biosynthesis; CoA from (R)-pantothenate: step 5/5.</text>
</comment>
<dbReference type="GO" id="GO:0015937">
    <property type="term" value="P:coenzyme A biosynthetic process"/>
    <property type="evidence" value="ECO:0007669"/>
    <property type="project" value="UniProtKB-UniRule"/>
</dbReference>
<dbReference type="Proteomes" id="UP000234639">
    <property type="component" value="Unassembled WGS sequence"/>
</dbReference>
<dbReference type="Gene3D" id="3.40.50.300">
    <property type="entry name" value="P-loop containing nucleotide triphosphate hydrolases"/>
    <property type="match status" value="1"/>
</dbReference>
<organism evidence="7 8">
    <name type="scientific">Campylobacter ureolyticus</name>
    <dbReference type="NCBI Taxonomy" id="827"/>
    <lineage>
        <taxon>Bacteria</taxon>
        <taxon>Pseudomonadati</taxon>
        <taxon>Campylobacterota</taxon>
        <taxon>Epsilonproteobacteria</taxon>
        <taxon>Campylobacterales</taxon>
        <taxon>Campylobacteraceae</taxon>
        <taxon>Campylobacter</taxon>
    </lineage>
</organism>
<protein>
    <recommendedName>
        <fullName evidence="6">Dephospho-CoA kinase</fullName>
        <ecNumber evidence="6">2.7.1.24</ecNumber>
    </recommendedName>
    <alternativeName>
        <fullName evidence="6">Dephosphocoenzyme A kinase</fullName>
    </alternativeName>
</protein>
<keyword evidence="6 7" id="KW-0418">Kinase</keyword>
<dbReference type="PROSITE" id="PS51219">
    <property type="entry name" value="DPCK"/>
    <property type="match status" value="1"/>
</dbReference>
<evidence type="ECO:0000256" key="1">
    <source>
        <dbReference type="ARBA" id="ARBA00009018"/>
    </source>
</evidence>
<feature type="binding site" evidence="6">
    <location>
        <begin position="14"/>
        <end position="19"/>
    </location>
    <ligand>
        <name>ATP</name>
        <dbReference type="ChEBI" id="CHEBI:30616"/>
    </ligand>
</feature>
<name>A0A2I1N9X5_9BACT</name>
<dbReference type="InterPro" id="IPR027417">
    <property type="entry name" value="P-loop_NTPase"/>
</dbReference>
<sequence length="195" mass="22587">MKFKNAIVITGGIATGKSLVCDILKSKNFKIIDADEISHQILDTLTDEISKIFGNEFIKDGKVDRKKLGNLVFNDKSKLKTLESLLHPKIKNKILEKAEILEKEKKLYFVDIPLYFESKNYFEFDKVLLIYAPKNMTLKRLMKRNSLTENEALVRINSQMQIEKKRDLANFIIDNSSNLDILNSQIDEFLKTLKE</sequence>
<dbReference type="AlphaFoldDB" id="A0A2I1N9X5"/>
<comment type="subcellular location">
    <subcellularLocation>
        <location evidence="6">Cytoplasm</location>
    </subcellularLocation>
</comment>
<dbReference type="UniPathway" id="UPA00241">
    <property type="reaction ID" value="UER00356"/>
</dbReference>
<proteinExistence type="inferred from homology"/>
<evidence type="ECO:0000256" key="5">
    <source>
        <dbReference type="ARBA" id="ARBA00022993"/>
    </source>
</evidence>
<dbReference type="PANTHER" id="PTHR10695:SF46">
    <property type="entry name" value="BIFUNCTIONAL COENZYME A SYNTHASE-RELATED"/>
    <property type="match status" value="1"/>
</dbReference>
<dbReference type="InterPro" id="IPR001977">
    <property type="entry name" value="Depp_CoAkinase"/>
</dbReference>
<evidence type="ECO:0000256" key="6">
    <source>
        <dbReference type="HAMAP-Rule" id="MF_00376"/>
    </source>
</evidence>
<keyword evidence="6" id="KW-0963">Cytoplasm</keyword>
<dbReference type="GO" id="GO:0005737">
    <property type="term" value="C:cytoplasm"/>
    <property type="evidence" value="ECO:0007669"/>
    <property type="project" value="UniProtKB-SubCell"/>
</dbReference>
<dbReference type="NCBIfam" id="TIGR00152">
    <property type="entry name" value="dephospho-CoA kinase"/>
    <property type="match status" value="1"/>
</dbReference>
<keyword evidence="5 6" id="KW-0173">Coenzyme A biosynthesis</keyword>
<dbReference type="SUPFAM" id="SSF52540">
    <property type="entry name" value="P-loop containing nucleoside triphosphate hydrolases"/>
    <property type="match status" value="1"/>
</dbReference>
<dbReference type="HAMAP" id="MF_00376">
    <property type="entry name" value="Dephospho_CoA_kinase"/>
    <property type="match status" value="1"/>
</dbReference>
<comment type="similarity">
    <text evidence="1 6">Belongs to the CoaE family.</text>
</comment>
<dbReference type="CDD" id="cd02022">
    <property type="entry name" value="DPCK"/>
    <property type="match status" value="1"/>
</dbReference>
<dbReference type="EMBL" id="PKHU01000004">
    <property type="protein sequence ID" value="PKZ29159.1"/>
    <property type="molecule type" value="Genomic_DNA"/>
</dbReference>
<comment type="function">
    <text evidence="6">Catalyzes the phosphorylation of the 3'-hydroxyl group of dephosphocoenzyme A to form coenzyme A.</text>
</comment>
<evidence type="ECO:0000313" key="8">
    <source>
        <dbReference type="Proteomes" id="UP000234639"/>
    </source>
</evidence>